<dbReference type="EMBL" id="AMQN01030223">
    <property type="status" value="NOT_ANNOTATED_CDS"/>
    <property type="molecule type" value="Genomic_DNA"/>
</dbReference>
<evidence type="ECO:0000313" key="11">
    <source>
        <dbReference type="EMBL" id="ELT92839.1"/>
    </source>
</evidence>
<gene>
    <name evidence="11" type="ORF">CAPTEDRAFT_213706</name>
</gene>
<dbReference type="EMBL" id="KB309983">
    <property type="protein sequence ID" value="ELT92839.1"/>
    <property type="molecule type" value="Genomic_DNA"/>
</dbReference>
<dbReference type="STRING" id="283909.R7TGN5"/>
<feature type="non-terminal residue" evidence="11">
    <location>
        <position position="1"/>
    </location>
</feature>
<evidence type="ECO:0000313" key="12">
    <source>
        <dbReference type="EnsemblMetazoa" id="CapteP213706"/>
    </source>
</evidence>
<dbReference type="Pfam" id="PF12661">
    <property type="entry name" value="hEGF"/>
    <property type="match status" value="1"/>
</dbReference>
<feature type="compositionally biased region" description="Low complexity" evidence="8">
    <location>
        <begin position="304"/>
        <end position="320"/>
    </location>
</feature>
<dbReference type="InterPro" id="IPR001881">
    <property type="entry name" value="EGF-like_Ca-bd_dom"/>
</dbReference>
<evidence type="ECO:0000256" key="5">
    <source>
        <dbReference type="ARBA" id="ARBA00022737"/>
    </source>
</evidence>
<evidence type="ECO:0000313" key="13">
    <source>
        <dbReference type="Proteomes" id="UP000014760"/>
    </source>
</evidence>
<name>R7TGN5_CAPTE</name>
<dbReference type="SMART" id="SM00179">
    <property type="entry name" value="EGF_CA"/>
    <property type="match status" value="3"/>
</dbReference>
<dbReference type="GO" id="GO:0005576">
    <property type="term" value="C:extracellular region"/>
    <property type="evidence" value="ECO:0007669"/>
    <property type="project" value="UniProtKB-SubCell"/>
</dbReference>
<feature type="compositionally biased region" description="Acidic residues" evidence="8">
    <location>
        <begin position="261"/>
        <end position="272"/>
    </location>
</feature>
<dbReference type="CDD" id="cd00054">
    <property type="entry name" value="EGF_CA"/>
    <property type="match status" value="2"/>
</dbReference>
<proteinExistence type="predicted"/>
<dbReference type="SMART" id="SM00181">
    <property type="entry name" value="EGF"/>
    <property type="match status" value="3"/>
</dbReference>
<dbReference type="InterPro" id="IPR050751">
    <property type="entry name" value="ECM_structural_protein"/>
</dbReference>
<evidence type="ECO:0000259" key="10">
    <source>
        <dbReference type="PROSITE" id="PS01186"/>
    </source>
</evidence>
<feature type="region of interest" description="Disordered" evidence="8">
    <location>
        <begin position="244"/>
        <end position="331"/>
    </location>
</feature>
<reference evidence="13" key="1">
    <citation type="submission" date="2012-12" db="EMBL/GenBank/DDBJ databases">
        <authorList>
            <person name="Hellsten U."/>
            <person name="Grimwood J."/>
            <person name="Chapman J.A."/>
            <person name="Shapiro H."/>
            <person name="Aerts A."/>
            <person name="Otillar R.P."/>
            <person name="Terry A.Y."/>
            <person name="Boore J.L."/>
            <person name="Simakov O."/>
            <person name="Marletaz F."/>
            <person name="Cho S.-J."/>
            <person name="Edsinger-Gonzales E."/>
            <person name="Havlak P."/>
            <person name="Kuo D.-H."/>
            <person name="Larsson T."/>
            <person name="Lv J."/>
            <person name="Arendt D."/>
            <person name="Savage R."/>
            <person name="Osoegawa K."/>
            <person name="de Jong P."/>
            <person name="Lindberg D.R."/>
            <person name="Seaver E.C."/>
            <person name="Weisblat D.A."/>
            <person name="Putnam N.H."/>
            <person name="Grigoriev I.V."/>
            <person name="Rokhsar D.S."/>
        </authorList>
    </citation>
    <scope>NUCLEOTIDE SEQUENCE</scope>
    <source>
        <strain evidence="13">I ESC-2004</strain>
    </source>
</reference>
<dbReference type="PANTHER" id="PTHR24034">
    <property type="entry name" value="EGF-LIKE DOMAIN-CONTAINING PROTEIN"/>
    <property type="match status" value="1"/>
</dbReference>
<dbReference type="InterPro" id="IPR000742">
    <property type="entry name" value="EGF"/>
</dbReference>
<dbReference type="Pfam" id="PF12662">
    <property type="entry name" value="cEGF"/>
    <property type="match status" value="1"/>
</dbReference>
<keyword evidence="9" id="KW-1133">Transmembrane helix</keyword>
<evidence type="ECO:0000256" key="3">
    <source>
        <dbReference type="ARBA" id="ARBA00022536"/>
    </source>
</evidence>
<dbReference type="InterPro" id="IPR013032">
    <property type="entry name" value="EGF-like_CS"/>
</dbReference>
<evidence type="ECO:0000256" key="6">
    <source>
        <dbReference type="ARBA" id="ARBA00023157"/>
    </source>
</evidence>
<dbReference type="FunFam" id="2.10.25.10:FF:000014">
    <property type="entry name" value="Latent-transforming growth factor beta-binding protein 3"/>
    <property type="match status" value="1"/>
</dbReference>
<dbReference type="EMBL" id="AMQN01030224">
    <property type="status" value="NOT_ANNOTATED_CDS"/>
    <property type="molecule type" value="Genomic_DNA"/>
</dbReference>
<evidence type="ECO:0000256" key="2">
    <source>
        <dbReference type="ARBA" id="ARBA00022525"/>
    </source>
</evidence>
<feature type="transmembrane region" description="Helical" evidence="9">
    <location>
        <begin position="151"/>
        <end position="175"/>
    </location>
</feature>
<organism evidence="11">
    <name type="scientific">Capitella teleta</name>
    <name type="common">Polychaete worm</name>
    <dbReference type="NCBI Taxonomy" id="283909"/>
    <lineage>
        <taxon>Eukaryota</taxon>
        <taxon>Metazoa</taxon>
        <taxon>Spiralia</taxon>
        <taxon>Lophotrochozoa</taxon>
        <taxon>Annelida</taxon>
        <taxon>Polychaeta</taxon>
        <taxon>Sedentaria</taxon>
        <taxon>Scolecida</taxon>
        <taxon>Capitellidae</taxon>
        <taxon>Capitella</taxon>
    </lineage>
</organism>
<reference evidence="11 13" key="2">
    <citation type="journal article" date="2013" name="Nature">
        <title>Insights into bilaterian evolution from three spiralian genomes.</title>
        <authorList>
            <person name="Simakov O."/>
            <person name="Marletaz F."/>
            <person name="Cho S.J."/>
            <person name="Edsinger-Gonzales E."/>
            <person name="Havlak P."/>
            <person name="Hellsten U."/>
            <person name="Kuo D.H."/>
            <person name="Larsson T."/>
            <person name="Lv J."/>
            <person name="Arendt D."/>
            <person name="Savage R."/>
            <person name="Osoegawa K."/>
            <person name="de Jong P."/>
            <person name="Grimwood J."/>
            <person name="Chapman J.A."/>
            <person name="Shapiro H."/>
            <person name="Aerts A."/>
            <person name="Otillar R.P."/>
            <person name="Terry A.Y."/>
            <person name="Boore J.L."/>
            <person name="Grigoriev I.V."/>
            <person name="Lindberg D.R."/>
            <person name="Seaver E.C."/>
            <person name="Weisblat D.A."/>
            <person name="Putnam N.H."/>
            <person name="Rokhsar D.S."/>
        </authorList>
    </citation>
    <scope>NUCLEOTIDE SEQUENCE</scope>
    <source>
        <strain evidence="11 13">I ESC-2004</strain>
    </source>
</reference>
<reference evidence="12" key="3">
    <citation type="submission" date="2015-06" db="UniProtKB">
        <authorList>
            <consortium name="EnsemblMetazoa"/>
        </authorList>
    </citation>
    <scope>IDENTIFICATION</scope>
</reference>
<dbReference type="InterPro" id="IPR026823">
    <property type="entry name" value="cEGF"/>
</dbReference>
<comment type="subcellular location">
    <subcellularLocation>
        <location evidence="1">Secreted</location>
    </subcellularLocation>
</comment>
<dbReference type="Proteomes" id="UP000014760">
    <property type="component" value="Unassembled WGS sequence"/>
</dbReference>
<dbReference type="GO" id="GO:0005509">
    <property type="term" value="F:calcium ion binding"/>
    <property type="evidence" value="ECO:0007669"/>
    <property type="project" value="InterPro"/>
</dbReference>
<keyword evidence="5" id="KW-0677">Repeat</keyword>
<evidence type="ECO:0000256" key="7">
    <source>
        <dbReference type="ARBA" id="ARBA00023180"/>
    </source>
</evidence>
<keyword evidence="13" id="KW-1185">Reference proteome</keyword>
<accession>R7TGN5</accession>
<keyword evidence="9" id="KW-0812">Transmembrane</keyword>
<dbReference type="OrthoDB" id="5953030at2759"/>
<dbReference type="PROSITE" id="PS01186">
    <property type="entry name" value="EGF_2"/>
    <property type="match status" value="1"/>
</dbReference>
<sequence>SNECDGERGVHYNEDCHECINEDPGYRCICDAGYNEDNAATEGNCIDINECLGERGVNYSVGCHNCINTKGSYMCDCDEGYELHPDGKSCIDLDECDRRLYDIDNCHTCVNLIGGHTCLCNDTYTLDTNNNNETCIATTDPSKQSSTSSSVGIIIGMVFVLFLLIAAAVAAACLIKKRRRAEKNAYTSAKVPDEEKTKPNEYEELRDIPRATNQSSQSHSKQQSPEVIPTKFWAGVWRNDLQANATPSSDEIQAKVPSSEFAEDENQYDEIQDISRKPDHLPPSGIRKKTPDITYYNTPRKHSTAANASNSDANDAVSQSDKTKPKVGLSKTIQPTSEGKLRDLGVSYHLYADDTQVYISTPPEQVDTVVGYMESCISRVHAWIAEYRLKMNQKAEFIMVHRILISVPLEKRNRRISAPVWLTVSDRHTDTRVSPGPVR</sequence>
<keyword evidence="4" id="KW-0732">Signal</keyword>
<keyword evidence="6" id="KW-1015">Disulfide bond</keyword>
<feature type="domain" description="EGF-like" evidence="10">
    <location>
        <begin position="75"/>
        <end position="90"/>
    </location>
</feature>
<evidence type="ECO:0000256" key="9">
    <source>
        <dbReference type="SAM" id="Phobius"/>
    </source>
</evidence>
<evidence type="ECO:0000256" key="4">
    <source>
        <dbReference type="ARBA" id="ARBA00022729"/>
    </source>
</evidence>
<keyword evidence="7" id="KW-0325">Glycoprotein</keyword>
<evidence type="ECO:0000256" key="8">
    <source>
        <dbReference type="SAM" id="MobiDB-lite"/>
    </source>
</evidence>
<dbReference type="SUPFAM" id="SSF57184">
    <property type="entry name" value="Growth factor receptor domain"/>
    <property type="match status" value="1"/>
</dbReference>
<dbReference type="InterPro" id="IPR009030">
    <property type="entry name" value="Growth_fac_rcpt_cys_sf"/>
</dbReference>
<protein>
    <recommendedName>
        <fullName evidence="10">EGF-like domain-containing protein</fullName>
    </recommendedName>
</protein>
<keyword evidence="3" id="KW-0245">EGF-like domain</keyword>
<keyword evidence="9" id="KW-0472">Membrane</keyword>
<evidence type="ECO:0000256" key="1">
    <source>
        <dbReference type="ARBA" id="ARBA00004613"/>
    </source>
</evidence>
<dbReference type="AlphaFoldDB" id="R7TGN5"/>
<dbReference type="OMA" id="QIQKGHL"/>
<keyword evidence="2" id="KW-0964">Secreted</keyword>
<dbReference type="HOGENOM" id="CLU_624978_0_0_1"/>
<dbReference type="PANTHER" id="PTHR24034:SF209">
    <property type="entry name" value="EGF-LIKE DOMAIN-CONTAINING PROTEIN"/>
    <property type="match status" value="1"/>
</dbReference>
<dbReference type="Gene3D" id="2.10.25.10">
    <property type="entry name" value="Laminin"/>
    <property type="match status" value="2"/>
</dbReference>
<dbReference type="EnsemblMetazoa" id="CapteT213706">
    <property type="protein sequence ID" value="CapteP213706"/>
    <property type="gene ID" value="CapteG213706"/>
</dbReference>